<dbReference type="SFLD" id="SFLDS00003">
    <property type="entry name" value="Haloacid_Dehalogenase"/>
    <property type="match status" value="1"/>
</dbReference>
<dbReference type="eggNOG" id="KOG0206">
    <property type="taxonomic scope" value="Eukaryota"/>
</dbReference>
<feature type="binding site" evidence="14">
    <location>
        <position position="933"/>
    </location>
    <ligand>
        <name>ATP</name>
        <dbReference type="ChEBI" id="CHEBI:30616"/>
    </ligand>
</feature>
<keyword evidence="4 16" id="KW-0812">Transmembrane</keyword>
<evidence type="ECO:0000256" key="2">
    <source>
        <dbReference type="ARBA" id="ARBA00004308"/>
    </source>
</evidence>
<dbReference type="GO" id="GO:0140326">
    <property type="term" value="F:ATPase-coupled intramembrane lipid transporter activity"/>
    <property type="evidence" value="ECO:0007669"/>
    <property type="project" value="UniProtKB-EC"/>
</dbReference>
<feature type="domain" description="P-type ATPase A" evidence="18">
    <location>
        <begin position="243"/>
        <end position="348"/>
    </location>
</feature>
<evidence type="ECO:0000256" key="1">
    <source>
        <dbReference type="ARBA" id="ARBA00004141"/>
    </source>
</evidence>
<dbReference type="GO" id="GO:0000287">
    <property type="term" value="F:magnesium ion binding"/>
    <property type="evidence" value="ECO:0007669"/>
    <property type="project" value="UniProtKB-UniRule"/>
</dbReference>
<keyword evidence="10 16" id="KW-1133">Transmembrane helix</keyword>
<dbReference type="EC" id="7.6.2.1" evidence="16"/>
<keyword evidence="9 16" id="KW-1278">Translocase</keyword>
<feature type="binding site" evidence="14">
    <location>
        <position position="802"/>
    </location>
    <ligand>
        <name>ATP</name>
        <dbReference type="ChEBI" id="CHEBI:30616"/>
    </ligand>
</feature>
<dbReference type="EMBL" id="KB454488">
    <property type="protein sequence ID" value="EME32026.1"/>
    <property type="molecule type" value="Genomic_DNA"/>
</dbReference>
<feature type="region of interest" description="Disordered" evidence="17">
    <location>
        <begin position="986"/>
        <end position="1035"/>
    </location>
</feature>
<feature type="binding site" evidence="14">
    <location>
        <position position="934"/>
    </location>
    <ligand>
        <name>ATP</name>
        <dbReference type="ChEBI" id="CHEBI:30616"/>
    </ligand>
</feature>
<feature type="binding site" evidence="14">
    <location>
        <position position="779"/>
    </location>
    <ligand>
        <name>ATP</name>
        <dbReference type="ChEBI" id="CHEBI:30616"/>
    </ligand>
</feature>
<feature type="compositionally biased region" description="Acidic residues" evidence="17">
    <location>
        <begin position="991"/>
        <end position="1000"/>
    </location>
</feature>
<feature type="binding site" evidence="14">
    <location>
        <position position="1103"/>
    </location>
    <ligand>
        <name>ATP</name>
        <dbReference type="ChEBI" id="CHEBI:30616"/>
    </ligand>
</feature>
<feature type="binding site" evidence="15">
    <location>
        <position position="571"/>
    </location>
    <ligand>
        <name>Mg(2+)</name>
        <dbReference type="ChEBI" id="CHEBI:18420"/>
    </ligand>
</feature>
<dbReference type="InterPro" id="IPR023299">
    <property type="entry name" value="ATPase_P-typ_cyto_dom_N"/>
</dbReference>
<feature type="active site" description="4-aspartylphosphate intermediate" evidence="13">
    <location>
        <position position="571"/>
    </location>
</feature>
<dbReference type="SFLD" id="SFLDF00027">
    <property type="entry name" value="p-type_atpase"/>
    <property type="match status" value="1"/>
</dbReference>
<evidence type="ECO:0000313" key="21">
    <source>
        <dbReference type="EMBL" id="EME32026.1"/>
    </source>
</evidence>
<feature type="binding site" evidence="14">
    <location>
        <position position="571"/>
    </location>
    <ligand>
        <name>ATP</name>
        <dbReference type="ChEBI" id="CHEBI:30616"/>
    </ligand>
</feature>
<dbReference type="InterPro" id="IPR023214">
    <property type="entry name" value="HAD_sf"/>
</dbReference>
<dbReference type="PANTHER" id="PTHR24092">
    <property type="entry name" value="PROBABLE PHOSPHOLIPID-TRANSPORTING ATPASE"/>
    <property type="match status" value="1"/>
</dbReference>
<evidence type="ECO:0000256" key="4">
    <source>
        <dbReference type="ARBA" id="ARBA00022692"/>
    </source>
</evidence>
<keyword evidence="6 14" id="KW-0547">Nucleotide-binding</keyword>
<dbReference type="Gene3D" id="3.40.50.1000">
    <property type="entry name" value="HAD superfamily/HAD-like"/>
    <property type="match status" value="1"/>
</dbReference>
<evidence type="ECO:0000256" key="16">
    <source>
        <dbReference type="RuleBase" id="RU362033"/>
    </source>
</evidence>
<dbReference type="SFLD" id="SFLDG00002">
    <property type="entry name" value="C1.7:_P-type_atpase_like"/>
    <property type="match status" value="1"/>
</dbReference>
<dbReference type="SUPFAM" id="SSF81653">
    <property type="entry name" value="Calcium ATPase, transduction domain A"/>
    <property type="match status" value="1"/>
</dbReference>
<evidence type="ECO:0000256" key="9">
    <source>
        <dbReference type="ARBA" id="ARBA00022967"/>
    </source>
</evidence>
<comment type="similarity">
    <text evidence="3 16">Belongs to the cation transport ATPase (P-type) (TC 3.A.3) family. Type IV subfamily.</text>
</comment>
<evidence type="ECO:0000259" key="20">
    <source>
        <dbReference type="Pfam" id="PF16212"/>
    </source>
</evidence>
<keyword evidence="5 15" id="KW-0479">Metal-binding</keyword>
<feature type="transmembrane region" description="Helical" evidence="16">
    <location>
        <begin position="452"/>
        <end position="472"/>
    </location>
</feature>
<feature type="compositionally biased region" description="Polar residues" evidence="17">
    <location>
        <begin position="1024"/>
        <end position="1033"/>
    </location>
</feature>
<comment type="cofactor">
    <cofactor evidence="15">
        <name>Mg(2+)</name>
        <dbReference type="ChEBI" id="CHEBI:18420"/>
    </cofactor>
</comment>
<dbReference type="GO" id="GO:0045332">
    <property type="term" value="P:phospholipid translocation"/>
    <property type="evidence" value="ECO:0007669"/>
    <property type="project" value="TreeGrafter"/>
</dbReference>
<feature type="binding site" evidence="14">
    <location>
        <position position="572"/>
    </location>
    <ligand>
        <name>ATP</name>
        <dbReference type="ChEBI" id="CHEBI:30616"/>
    </ligand>
</feature>
<dbReference type="PROSITE" id="PS00154">
    <property type="entry name" value="ATPASE_E1_E2"/>
    <property type="match status" value="1"/>
</dbReference>
<dbReference type="InterPro" id="IPR032631">
    <property type="entry name" value="P-type_ATPase_N"/>
</dbReference>
<feature type="transmembrane region" description="Helical" evidence="16">
    <location>
        <begin position="1240"/>
        <end position="1262"/>
    </location>
</feature>
<dbReference type="InterPro" id="IPR006539">
    <property type="entry name" value="P-type_ATPase_IV"/>
</dbReference>
<dbReference type="OMA" id="DGIEDWH"/>
<feature type="binding site" evidence="14">
    <location>
        <position position="1104"/>
    </location>
    <ligand>
        <name>ATP</name>
        <dbReference type="ChEBI" id="CHEBI:30616"/>
    </ligand>
</feature>
<dbReference type="Gene3D" id="2.70.150.10">
    <property type="entry name" value="Calcium-transporting ATPase, cytoplasmic transduction domain A"/>
    <property type="match status" value="1"/>
</dbReference>
<keyword evidence="11 16" id="KW-0472">Membrane</keyword>
<evidence type="ECO:0000256" key="12">
    <source>
        <dbReference type="ARBA" id="ARBA00034036"/>
    </source>
</evidence>
<keyword evidence="8 15" id="KW-0460">Magnesium</keyword>
<feature type="binding site" evidence="15">
    <location>
        <position position="573"/>
    </location>
    <ligand>
        <name>Mg(2+)</name>
        <dbReference type="ChEBI" id="CHEBI:18420"/>
    </ligand>
</feature>
<dbReference type="SUPFAM" id="SSF81665">
    <property type="entry name" value="Calcium ATPase, transmembrane domain M"/>
    <property type="match status" value="1"/>
</dbReference>
<organism evidence="21 22">
    <name type="scientific">Galdieria sulphuraria</name>
    <name type="common">Red alga</name>
    <dbReference type="NCBI Taxonomy" id="130081"/>
    <lineage>
        <taxon>Eukaryota</taxon>
        <taxon>Rhodophyta</taxon>
        <taxon>Bangiophyceae</taxon>
        <taxon>Galdieriales</taxon>
        <taxon>Galdieriaceae</taxon>
        <taxon>Galdieria</taxon>
    </lineage>
</organism>
<feature type="transmembrane region" description="Helical" evidence="16">
    <location>
        <begin position="208"/>
        <end position="225"/>
    </location>
</feature>
<keyword evidence="7 14" id="KW-0067">ATP-binding</keyword>
<evidence type="ECO:0000256" key="3">
    <source>
        <dbReference type="ARBA" id="ARBA00008109"/>
    </source>
</evidence>
<dbReference type="Pfam" id="PF16212">
    <property type="entry name" value="PhoLip_ATPase_C"/>
    <property type="match status" value="1"/>
</dbReference>
<comment type="subcellular location">
    <subcellularLocation>
        <location evidence="2">Endomembrane system</location>
    </subcellularLocation>
    <subcellularLocation>
        <location evidence="1 16">Membrane</location>
        <topology evidence="1 16">Multi-pass membrane protein</topology>
    </subcellularLocation>
</comment>
<evidence type="ECO:0000313" key="22">
    <source>
        <dbReference type="Proteomes" id="UP000030680"/>
    </source>
</evidence>
<name>M2W841_GALSU</name>
<evidence type="ECO:0000256" key="11">
    <source>
        <dbReference type="ARBA" id="ARBA00023136"/>
    </source>
</evidence>
<dbReference type="SUPFAM" id="SSF56784">
    <property type="entry name" value="HAD-like"/>
    <property type="match status" value="1"/>
</dbReference>
<dbReference type="GeneID" id="17090629"/>
<evidence type="ECO:0000256" key="6">
    <source>
        <dbReference type="ARBA" id="ARBA00022741"/>
    </source>
</evidence>
<evidence type="ECO:0000256" key="10">
    <source>
        <dbReference type="ARBA" id="ARBA00022989"/>
    </source>
</evidence>
<dbReference type="Gene3D" id="3.40.1110.10">
    <property type="entry name" value="Calcium-transporting ATPase, cytoplasmic domain N"/>
    <property type="match status" value="1"/>
</dbReference>
<dbReference type="KEGG" id="gsl:Gasu_07720"/>
<dbReference type="NCBIfam" id="TIGR01652">
    <property type="entry name" value="ATPase-Plipid"/>
    <property type="match status" value="1"/>
</dbReference>
<evidence type="ECO:0000259" key="19">
    <source>
        <dbReference type="Pfam" id="PF16209"/>
    </source>
</evidence>
<protein>
    <recommendedName>
        <fullName evidence="16">Phospholipid-transporting ATPase</fullName>
        <ecNumber evidence="16">7.6.2.1</ecNumber>
    </recommendedName>
</protein>
<feature type="binding site" evidence="14">
    <location>
        <position position="852"/>
    </location>
    <ligand>
        <name>ATP</name>
        <dbReference type="ChEBI" id="CHEBI:30616"/>
    </ligand>
</feature>
<feature type="binding site" evidence="14">
    <location>
        <position position="1075"/>
    </location>
    <ligand>
        <name>ATP</name>
        <dbReference type="ChEBI" id="CHEBI:30616"/>
    </ligand>
</feature>
<feature type="transmembrane region" description="Helical" evidence="16">
    <location>
        <begin position="183"/>
        <end position="202"/>
    </location>
</feature>
<keyword evidence="22" id="KW-1185">Reference proteome</keyword>
<evidence type="ECO:0000256" key="8">
    <source>
        <dbReference type="ARBA" id="ARBA00022842"/>
    </source>
</evidence>
<feature type="region of interest" description="Disordered" evidence="17">
    <location>
        <begin position="51"/>
        <end position="71"/>
    </location>
</feature>
<dbReference type="Proteomes" id="UP000030680">
    <property type="component" value="Unassembled WGS sequence"/>
</dbReference>
<dbReference type="InterPro" id="IPR059000">
    <property type="entry name" value="ATPase_P-type_domA"/>
</dbReference>
<keyword evidence="21" id="KW-0378">Hydrolase</keyword>
<evidence type="ECO:0000256" key="7">
    <source>
        <dbReference type="ARBA" id="ARBA00022840"/>
    </source>
</evidence>
<dbReference type="InterPro" id="IPR036412">
    <property type="entry name" value="HAD-like_sf"/>
</dbReference>
<dbReference type="GO" id="GO:0005524">
    <property type="term" value="F:ATP binding"/>
    <property type="evidence" value="ECO:0007669"/>
    <property type="project" value="UniProtKB-UniRule"/>
</dbReference>
<dbReference type="InterPro" id="IPR001757">
    <property type="entry name" value="P_typ_ATPase"/>
</dbReference>
<dbReference type="Gramene" id="EME32026">
    <property type="protein sequence ID" value="EME32026"/>
    <property type="gene ID" value="Gasu_07720"/>
</dbReference>
<dbReference type="InterPro" id="IPR023298">
    <property type="entry name" value="ATPase_P-typ_TM_dom_sf"/>
</dbReference>
<evidence type="ECO:0000256" key="5">
    <source>
        <dbReference type="ARBA" id="ARBA00022723"/>
    </source>
</evidence>
<evidence type="ECO:0000256" key="15">
    <source>
        <dbReference type="PIRSR" id="PIRSR606539-3"/>
    </source>
</evidence>
<dbReference type="InterPro" id="IPR018303">
    <property type="entry name" value="ATPase_P-typ_P_site"/>
</dbReference>
<feature type="transmembrane region" description="Helical" evidence="16">
    <location>
        <begin position="492"/>
        <end position="517"/>
    </location>
</feature>
<reference evidence="22" key="1">
    <citation type="journal article" date="2013" name="Science">
        <title>Gene transfer from bacteria and archaea facilitated evolution of an extremophilic eukaryote.</title>
        <authorList>
            <person name="Schonknecht G."/>
            <person name="Chen W.H."/>
            <person name="Ternes C.M."/>
            <person name="Barbier G.G."/>
            <person name="Shrestha R.P."/>
            <person name="Stanke M."/>
            <person name="Brautigam A."/>
            <person name="Baker B.J."/>
            <person name="Banfield J.F."/>
            <person name="Garavito R.M."/>
            <person name="Carr K."/>
            <person name="Wilkerson C."/>
            <person name="Rensing S.A."/>
            <person name="Gagneul D."/>
            <person name="Dickenson N.E."/>
            <person name="Oesterhelt C."/>
            <person name="Lercher M.J."/>
            <person name="Weber A.P."/>
        </authorList>
    </citation>
    <scope>NUCLEOTIDE SEQUENCE [LARGE SCALE GENOMIC DNA]</scope>
    <source>
        <strain evidence="22">074W</strain>
    </source>
</reference>
<feature type="binding site" evidence="14">
    <location>
        <position position="935"/>
    </location>
    <ligand>
        <name>ATP</name>
        <dbReference type="ChEBI" id="CHEBI:30616"/>
    </ligand>
</feature>
<sequence length="1421" mass="159668">MSRILFRSEEDLEFPELLDAAAEELAAASVDRDASRGAFEYGAGKAEPLGRTLNEGSQVDGASSRVKVPGVSGVRQETVKESYWSSPTGRVGTKALKSIEEKLVTPAKNLLDFGLEHRRKEALKKRERLFSSMRLDTGEGSPVRIVNIGQANLNYPKNYIRTTKYTLLTFIPKNLFEQFRRYVNLYFLFVIVVQFIPGITPFDTPNGIPVSSILPLAFVVLLSAIKEAFEDYHRYLADRSSNSTKYQVIREGELKTVPSYDLRVGEIVRLGKDQMCPSDIVALFSSHEDNAVYVETSNLDGETNLKRLVAVLNSSENGLPQDQEIISKTSSLHGAIKCEAPNASLYKFIGQLELSPETSYSAMYVMDGADGSGRMVDGHMKTSTADTPVQSSTEVDGSQRFPLDAKNLLLRGCRLRNTEYTYGVVVYTGKQCKLMLNQQHQRAKFSHVEKKLNTCILSIFYFLLILCFIWAICASAVQDNSVWYLTGLPTNGALIFITHLGTFFLLLYNMIPISLIISLELTRFWQKCFMEWDHELTCYDNSVSPPQRKPMLARTSAINDELGIVQHLFSDKTGTLTENIMEFSKCSVGGELFYTKHSSLGDHLGELAFTEKQTVDSGIYRGTDIVTNDGSSNQGRTLETPIEHTSPIVDTDFPFKLEFLRAMCVCHTVSPDVPNQFESGEEKKHSWHLKNLKRNALRFFKKTKADKADKSSKPSETSELTDDIEKIDYAAQSPDEVALVRAARDYGFRLIKRQGQRLHILNEHEKTEEIFQVLDIAEFESSRRSMSLIVRTPEGKIVLYSKGAESVMFDKMRDVSLSIDRGEIATSVAFDQRDLISVTKKHVQSFADEGLRVLVFGARFLSETEYENFHSELESAQGSMDSSRDLKIAQAWELVEHDLTLLGASAVEDRLQYKVQETVSFLQQAGITIWMVTGDLRETAVAIGVSSSIVVDPHKMISIEGNTSEQVMQQLEMALKSDLLFSSGSGLTTTTDEEANESGDEPTPLAGTRQFNHSKGKWKRRRNGFSSIHTTSDTSKRLRGPTLVIDGTSLTLALKNIPETFLTVAEQCVSVICCRATPLQKAVIVRLVKTQGRVTCAVGDGANDVSMIQEADVGIGIQGHEGMQAVMASDYAIGQFYLLSRLLGVHGRYNFIRAVKLIFYSLYKNMMLVLVQAWFAFFNKFSGQTIIDSWILQFFNLFITSLPPLALGTFEKDITETTIMRHPSAYQGLRDSGYFSGKKMLYWSALAIYQSLICFFCAYGAYHSSNGVERAIGQVGGLWDMSTMIFTNVVIIILLEACLYTHYWVWISHVAIWLSVVFFFVLMIAYSYIQPNDLIQQANMYGVVRWAFQSPPYWLSLLATVSLAMLPDYVIRFVMRQYAPKDYEVLQVIERKEMREDRRKDVLESAANVLGGARRFWGTSN</sequence>
<feature type="binding site" evidence="15">
    <location>
        <position position="1100"/>
    </location>
    <ligand>
        <name>Mg(2+)</name>
        <dbReference type="ChEBI" id="CHEBI:18420"/>
    </ligand>
</feature>
<dbReference type="NCBIfam" id="TIGR01494">
    <property type="entry name" value="ATPase_P-type"/>
    <property type="match status" value="1"/>
</dbReference>
<dbReference type="InterPro" id="IPR032630">
    <property type="entry name" value="P_typ_ATPase_c"/>
</dbReference>
<feature type="binding site" evidence="15">
    <location>
        <position position="1104"/>
    </location>
    <ligand>
        <name>Mg(2+)</name>
        <dbReference type="ChEBI" id="CHEBI:18420"/>
    </ligand>
</feature>
<dbReference type="InterPro" id="IPR008250">
    <property type="entry name" value="ATPase_P-typ_transduc_dom_A_sf"/>
</dbReference>
<dbReference type="OrthoDB" id="377733at2759"/>
<feature type="binding site" evidence="14">
    <location>
        <position position="736"/>
    </location>
    <ligand>
        <name>ATP</name>
        <dbReference type="ChEBI" id="CHEBI:30616"/>
    </ligand>
</feature>
<feature type="binding site" evidence="14">
    <location>
        <position position="1081"/>
    </location>
    <ligand>
        <name>ATP</name>
        <dbReference type="ChEBI" id="CHEBI:30616"/>
    </ligand>
</feature>
<dbReference type="GO" id="GO:0005886">
    <property type="term" value="C:plasma membrane"/>
    <property type="evidence" value="ECO:0007669"/>
    <property type="project" value="TreeGrafter"/>
</dbReference>
<gene>
    <name evidence="21" type="ORF">Gasu_07720</name>
</gene>
<proteinExistence type="inferred from homology"/>
<feature type="domain" description="P-type ATPase N-terminal" evidence="19">
    <location>
        <begin position="152"/>
        <end position="203"/>
    </location>
</feature>
<dbReference type="Pfam" id="PF16209">
    <property type="entry name" value="PhoLip_ATPase_N"/>
    <property type="match status" value="1"/>
</dbReference>
<feature type="binding site" evidence="14">
    <location>
        <position position="573"/>
    </location>
    <ligand>
        <name>ATP</name>
        <dbReference type="ChEBI" id="CHEBI:30616"/>
    </ligand>
</feature>
<dbReference type="STRING" id="130081.M2W841"/>
<feature type="compositionally biased region" description="Basic residues" evidence="17">
    <location>
        <begin position="1012"/>
        <end position="1023"/>
    </location>
</feature>
<dbReference type="Pfam" id="PF00122">
    <property type="entry name" value="E1-E2_ATPase"/>
    <property type="match status" value="1"/>
</dbReference>
<evidence type="ECO:0000259" key="18">
    <source>
        <dbReference type="Pfam" id="PF00122"/>
    </source>
</evidence>
<comment type="catalytic activity">
    <reaction evidence="12 16">
        <text>ATP + H2O + phospholipidSide 1 = ADP + phosphate + phospholipidSide 2.</text>
        <dbReference type="EC" id="7.6.2.1"/>
    </reaction>
</comment>
<feature type="transmembrane region" description="Helical" evidence="16">
    <location>
        <begin position="1310"/>
        <end position="1329"/>
    </location>
</feature>
<dbReference type="SUPFAM" id="SSF81660">
    <property type="entry name" value="Metal cation-transporting ATPase, ATP-binding domain N"/>
    <property type="match status" value="1"/>
</dbReference>
<feature type="domain" description="P-type ATPase C-terminal" evidence="20">
    <location>
        <begin position="1126"/>
        <end position="1381"/>
    </location>
</feature>
<accession>M2W841</accession>
<dbReference type="PANTHER" id="PTHR24092:SF218">
    <property type="entry name" value="PHOSPHOLIPID-TRANSPORTING ATPASE"/>
    <property type="match status" value="1"/>
</dbReference>
<evidence type="ECO:0000256" key="14">
    <source>
        <dbReference type="PIRSR" id="PIRSR606539-2"/>
    </source>
</evidence>
<feature type="transmembrane region" description="Helical" evidence="16">
    <location>
        <begin position="1157"/>
        <end position="1178"/>
    </location>
</feature>
<feature type="transmembrane region" description="Helical" evidence="16">
    <location>
        <begin position="1282"/>
        <end position="1303"/>
    </location>
</feature>
<feature type="transmembrane region" description="Helical" evidence="16">
    <location>
        <begin position="1190"/>
        <end position="1210"/>
    </location>
</feature>
<dbReference type="PRINTS" id="PR00119">
    <property type="entry name" value="CATATPASE"/>
</dbReference>
<dbReference type="GO" id="GO:0016887">
    <property type="term" value="F:ATP hydrolysis activity"/>
    <property type="evidence" value="ECO:0007669"/>
    <property type="project" value="InterPro"/>
</dbReference>
<dbReference type="RefSeq" id="XP_005708546.1">
    <property type="nucleotide sequence ID" value="XM_005708489.1"/>
</dbReference>
<feature type="transmembrane region" description="Helical" evidence="16">
    <location>
        <begin position="1353"/>
        <end position="1371"/>
    </location>
</feature>
<evidence type="ECO:0000256" key="13">
    <source>
        <dbReference type="PIRSR" id="PIRSR606539-1"/>
    </source>
</evidence>
<evidence type="ECO:0000256" key="17">
    <source>
        <dbReference type="SAM" id="MobiDB-lite"/>
    </source>
</evidence>
<dbReference type="Pfam" id="PF13246">
    <property type="entry name" value="Cation_ATPase"/>
    <property type="match status" value="1"/>
</dbReference>
<dbReference type="InterPro" id="IPR044492">
    <property type="entry name" value="P_typ_ATPase_HD_dom"/>
</dbReference>